<dbReference type="PANTHER" id="PTHR12145">
    <property type="entry name" value="MANNAN ENDO-1,6-ALPHA-MANNOSIDASE DCW1"/>
    <property type="match status" value="1"/>
</dbReference>
<feature type="compositionally biased region" description="Low complexity" evidence="8">
    <location>
        <begin position="169"/>
        <end position="194"/>
    </location>
</feature>
<evidence type="ECO:0000313" key="10">
    <source>
        <dbReference type="EMBL" id="KPA37245.1"/>
    </source>
</evidence>
<proteinExistence type="inferred from homology"/>
<evidence type="ECO:0000256" key="4">
    <source>
        <dbReference type="ARBA" id="ARBA00022729"/>
    </source>
</evidence>
<dbReference type="EMBL" id="JXCE01000451">
    <property type="protein sequence ID" value="KPA37245.1"/>
    <property type="molecule type" value="Genomic_DNA"/>
</dbReference>
<dbReference type="PANTHER" id="PTHR12145:SF36">
    <property type="entry name" value="MANNAN ENDO-1,6-ALPHA-MANNOSIDASE DCW1"/>
    <property type="match status" value="1"/>
</dbReference>
<evidence type="ECO:0000313" key="11">
    <source>
        <dbReference type="Proteomes" id="UP000037904"/>
    </source>
</evidence>
<keyword evidence="4" id="KW-0732">Signal</keyword>
<keyword evidence="9" id="KW-1133">Transmembrane helix</keyword>
<sequence length="222" mass="23750">MDRKPAGAVYDGAQVSDNCTTTNKYQWSYNAASLSMGLAYLYNSTSNEDDTWRRLTEKMVTTTLDTFFTRDGEFKEVACVKGNCSRDIPTYKALTHRWLAVTTQLAPFLSDKVLPVLHKSAKSLKAEGNGKDSLEQKLANFAIVSNLLIADSAGPMIQNQTKTEDDSSDATGSATTSVAPTNSDAAESATTSADQGNSAINLGGLSSLLAMSMLIVVLQGLL</sequence>
<dbReference type="GO" id="GO:0016052">
    <property type="term" value="P:carbohydrate catabolic process"/>
    <property type="evidence" value="ECO:0007669"/>
    <property type="project" value="InterPro"/>
</dbReference>
<evidence type="ECO:0000256" key="1">
    <source>
        <dbReference type="ARBA" id="ARBA00001452"/>
    </source>
</evidence>
<dbReference type="SUPFAM" id="SSF48208">
    <property type="entry name" value="Six-hairpin glycosidases"/>
    <property type="match status" value="1"/>
</dbReference>
<evidence type="ECO:0000256" key="2">
    <source>
        <dbReference type="ARBA" id="ARBA00009699"/>
    </source>
</evidence>
<accession>A0A0N0DBT6</accession>
<comment type="similarity">
    <text evidence="2">Belongs to the glycosyl hydrolase 76 family.</text>
</comment>
<keyword evidence="11" id="KW-1185">Reference proteome</keyword>
<dbReference type="InterPro" id="IPR005198">
    <property type="entry name" value="Glyco_hydro_76"/>
</dbReference>
<dbReference type="AlphaFoldDB" id="A0A0N0DBT6"/>
<comment type="catalytic activity">
    <reaction evidence="1">
        <text>Random hydrolysis of (1-&gt;6)-alpha-D-mannosidic linkages in unbranched (1-&gt;6)-mannans.</text>
        <dbReference type="EC" id="3.2.1.101"/>
    </reaction>
</comment>
<comment type="caution">
    <text evidence="10">The sequence shown here is derived from an EMBL/GenBank/DDBJ whole genome shotgun (WGS) entry which is preliminary data.</text>
</comment>
<dbReference type="InterPro" id="IPR014480">
    <property type="entry name" value="Mannan-1_6-alpha_mannosidase"/>
</dbReference>
<keyword evidence="6" id="KW-0325">Glycoprotein</keyword>
<keyword evidence="5 10" id="KW-0378">Hydrolase</keyword>
<feature type="region of interest" description="Disordered" evidence="8">
    <location>
        <begin position="158"/>
        <end position="194"/>
    </location>
</feature>
<keyword evidence="9" id="KW-0812">Transmembrane</keyword>
<dbReference type="GO" id="GO:0008496">
    <property type="term" value="F:mannan endo-1,6-alpha-mannosidase activity"/>
    <property type="evidence" value="ECO:0007669"/>
    <property type="project" value="UniProtKB-EC"/>
</dbReference>
<feature type="transmembrane region" description="Helical" evidence="9">
    <location>
        <begin position="199"/>
        <end position="221"/>
    </location>
</feature>
<organism evidence="10 11">
    <name type="scientific">Fusarium langsethiae</name>
    <dbReference type="NCBI Taxonomy" id="179993"/>
    <lineage>
        <taxon>Eukaryota</taxon>
        <taxon>Fungi</taxon>
        <taxon>Dikarya</taxon>
        <taxon>Ascomycota</taxon>
        <taxon>Pezizomycotina</taxon>
        <taxon>Sordariomycetes</taxon>
        <taxon>Hypocreomycetidae</taxon>
        <taxon>Hypocreales</taxon>
        <taxon>Nectriaceae</taxon>
        <taxon>Fusarium</taxon>
    </lineage>
</organism>
<dbReference type="Gene3D" id="1.50.10.20">
    <property type="match status" value="1"/>
</dbReference>
<dbReference type="GO" id="GO:0009272">
    <property type="term" value="P:fungal-type cell wall biogenesis"/>
    <property type="evidence" value="ECO:0007669"/>
    <property type="project" value="TreeGrafter"/>
</dbReference>
<dbReference type="InterPro" id="IPR008928">
    <property type="entry name" value="6-hairpin_glycosidase_sf"/>
</dbReference>
<keyword evidence="9" id="KW-0472">Membrane</keyword>
<evidence type="ECO:0000256" key="3">
    <source>
        <dbReference type="ARBA" id="ARBA00012350"/>
    </source>
</evidence>
<evidence type="ECO:0000256" key="8">
    <source>
        <dbReference type="SAM" id="MobiDB-lite"/>
    </source>
</evidence>
<gene>
    <name evidence="10" type="ORF">FLAG1_09952</name>
</gene>
<name>A0A0N0DBT6_FUSLA</name>
<dbReference type="Proteomes" id="UP000037904">
    <property type="component" value="Unassembled WGS sequence"/>
</dbReference>
<keyword evidence="7" id="KW-0326">Glycosidase</keyword>
<dbReference type="Pfam" id="PF03663">
    <property type="entry name" value="Glyco_hydro_76"/>
    <property type="match status" value="1"/>
</dbReference>
<reference evidence="10 11" key="1">
    <citation type="submission" date="2015-04" db="EMBL/GenBank/DDBJ databases">
        <title>The draft genome sequence of Fusarium langsethiae, a T-2/HT-2 mycotoxin producer.</title>
        <authorList>
            <person name="Lysoe E."/>
            <person name="Divon H.H."/>
            <person name="Terzi V."/>
            <person name="Orru L."/>
            <person name="Lamontanara A."/>
            <person name="Kolseth A.-K."/>
            <person name="Frandsen R.J."/>
            <person name="Nielsen K."/>
            <person name="Thrane U."/>
        </authorList>
    </citation>
    <scope>NUCLEOTIDE SEQUENCE [LARGE SCALE GENOMIC DNA]</scope>
    <source>
        <strain evidence="10 11">Fl201059</strain>
    </source>
</reference>
<dbReference type="EC" id="3.2.1.101" evidence="3"/>
<evidence type="ECO:0000256" key="7">
    <source>
        <dbReference type="ARBA" id="ARBA00023295"/>
    </source>
</evidence>
<evidence type="ECO:0000256" key="5">
    <source>
        <dbReference type="ARBA" id="ARBA00022801"/>
    </source>
</evidence>
<evidence type="ECO:0000256" key="9">
    <source>
        <dbReference type="SAM" id="Phobius"/>
    </source>
</evidence>
<protein>
    <recommendedName>
        <fullName evidence="3">mannan endo-1,6-alpha-mannosidase</fullName>
        <ecNumber evidence="3">3.2.1.101</ecNumber>
    </recommendedName>
</protein>
<evidence type="ECO:0000256" key="6">
    <source>
        <dbReference type="ARBA" id="ARBA00023180"/>
    </source>
</evidence>